<keyword evidence="2" id="KW-1185">Reference proteome</keyword>
<organism evidence="1 2">
    <name type="scientific">Amycolatopsis silviterrae</name>
    <dbReference type="NCBI Taxonomy" id="1656914"/>
    <lineage>
        <taxon>Bacteria</taxon>
        <taxon>Bacillati</taxon>
        <taxon>Actinomycetota</taxon>
        <taxon>Actinomycetes</taxon>
        <taxon>Pseudonocardiales</taxon>
        <taxon>Pseudonocardiaceae</taxon>
        <taxon>Amycolatopsis</taxon>
    </lineage>
</organism>
<accession>A0ABW5H0Q4</accession>
<protein>
    <submittedName>
        <fullName evidence="1">Uncharacterized protein</fullName>
    </submittedName>
</protein>
<reference evidence="2" key="1">
    <citation type="journal article" date="2019" name="Int. J. Syst. Evol. Microbiol.">
        <title>The Global Catalogue of Microorganisms (GCM) 10K type strain sequencing project: providing services to taxonomists for standard genome sequencing and annotation.</title>
        <authorList>
            <consortium name="The Broad Institute Genomics Platform"/>
            <consortium name="The Broad Institute Genome Sequencing Center for Infectious Disease"/>
            <person name="Wu L."/>
            <person name="Ma J."/>
        </authorList>
    </citation>
    <scope>NUCLEOTIDE SEQUENCE [LARGE SCALE GENOMIC DNA]</scope>
    <source>
        <strain evidence="2">CGMCC 4.7641</strain>
    </source>
</reference>
<evidence type="ECO:0000313" key="2">
    <source>
        <dbReference type="Proteomes" id="UP001597483"/>
    </source>
</evidence>
<proteinExistence type="predicted"/>
<comment type="caution">
    <text evidence="1">The sequence shown here is derived from an EMBL/GenBank/DDBJ whole genome shotgun (WGS) entry which is preliminary data.</text>
</comment>
<evidence type="ECO:0000313" key="1">
    <source>
        <dbReference type="EMBL" id="MFD2466724.1"/>
    </source>
</evidence>
<sequence>MSGIEVNSEPLSGGSPAADTAGNAFLAGLTEGPGSHEAAEKMRDAGHTLKTLAQNGSFAVNEAGFNAYMKACNFFLDGYKTMIHDLTLLTEFAEMGSSPYATLVAGFNVEVAAGGGEAMLPNLVLMRDAVETARDALAIARKNYRETDHAHKKSFDQLNKKINN</sequence>
<dbReference type="EMBL" id="JBHUKS010000004">
    <property type="protein sequence ID" value="MFD2466724.1"/>
    <property type="molecule type" value="Genomic_DNA"/>
</dbReference>
<gene>
    <name evidence="1" type="ORF">ACFSVL_04920</name>
</gene>
<dbReference type="RefSeq" id="WP_378300885.1">
    <property type="nucleotide sequence ID" value="NZ_JBHUKS010000004.1"/>
</dbReference>
<name>A0ABW5H0Q4_9PSEU</name>
<dbReference type="Proteomes" id="UP001597483">
    <property type="component" value="Unassembled WGS sequence"/>
</dbReference>